<dbReference type="PANTHER" id="PTHR30309:SF0">
    <property type="entry name" value="GLYCEROL-3-PHOSPHATE ACYLTRANSFERASE-RELATED"/>
    <property type="match status" value="1"/>
</dbReference>
<dbReference type="GO" id="GO:0008654">
    <property type="term" value="P:phospholipid biosynthetic process"/>
    <property type="evidence" value="ECO:0007669"/>
    <property type="project" value="UniProtKB-UniRule"/>
</dbReference>
<dbReference type="GO" id="GO:0005886">
    <property type="term" value="C:plasma membrane"/>
    <property type="evidence" value="ECO:0007669"/>
    <property type="project" value="UniProtKB-SubCell"/>
</dbReference>
<comment type="similarity">
    <text evidence="10">Belongs to the PlsY family.</text>
</comment>
<dbReference type="SMART" id="SM01207">
    <property type="entry name" value="G3P_acyltransf"/>
    <property type="match status" value="1"/>
</dbReference>
<organism evidence="11 12">
    <name type="scientific">Butyrivibrio proteoclasticus (strain ATCC 51982 / DSM 14932 / B316)</name>
    <name type="common">Clostridium proteoclasticum</name>
    <dbReference type="NCBI Taxonomy" id="515622"/>
    <lineage>
        <taxon>Bacteria</taxon>
        <taxon>Bacillati</taxon>
        <taxon>Bacillota</taxon>
        <taxon>Clostridia</taxon>
        <taxon>Lachnospirales</taxon>
        <taxon>Lachnospiraceae</taxon>
        <taxon>Butyrivibrio</taxon>
    </lineage>
</organism>
<evidence type="ECO:0000256" key="3">
    <source>
        <dbReference type="ARBA" id="ARBA00022679"/>
    </source>
</evidence>
<dbReference type="EMBL" id="CP001810">
    <property type="protein sequence ID" value="ADL34278.1"/>
    <property type="molecule type" value="Genomic_DNA"/>
</dbReference>
<dbReference type="HOGENOM" id="CLU_081254_3_0_9"/>
<evidence type="ECO:0000256" key="6">
    <source>
        <dbReference type="ARBA" id="ARBA00023098"/>
    </source>
</evidence>
<evidence type="ECO:0000256" key="4">
    <source>
        <dbReference type="ARBA" id="ARBA00022692"/>
    </source>
</evidence>
<sequence>MELGLLVERLICITIGYIFGMIQTAVFYGRLKGVDIRKVGSGNAGTTNTLRVLGPKAGGIVLLGDMLKCMIAIFITYLLFGRSNPDYIILFMTYTAAGAVLGHDFPVTLRFKGGKGIACTAGYTIYLGIQFTWLFILMGVVSFFLPFNLFHIVSVCSLFYYTALLIMTVIYGQMGLFGALPQGALIEVYIIVALLTILAFYQHRGNIKKLFAGQERKTYVFKKNKID</sequence>
<keyword evidence="5 10" id="KW-1133">Transmembrane helix</keyword>
<name>E0RV08_BUTPB</name>
<comment type="catalytic activity">
    <reaction evidence="10">
        <text>an acyl phosphate + sn-glycerol 3-phosphate = a 1-acyl-sn-glycero-3-phosphate + phosphate</text>
        <dbReference type="Rhea" id="RHEA:34075"/>
        <dbReference type="ChEBI" id="CHEBI:43474"/>
        <dbReference type="ChEBI" id="CHEBI:57597"/>
        <dbReference type="ChEBI" id="CHEBI:57970"/>
        <dbReference type="ChEBI" id="CHEBI:59918"/>
        <dbReference type="EC" id="2.3.1.275"/>
    </reaction>
</comment>
<keyword evidence="2 10" id="KW-0444">Lipid biosynthesis</keyword>
<dbReference type="KEGG" id="bpb:bpr_I1541"/>
<accession>E0RV08</accession>
<gene>
    <name evidence="10" type="primary">plsY</name>
    <name evidence="11" type="ordered locus">bpr_I1541</name>
</gene>
<keyword evidence="1 10" id="KW-1003">Cell membrane</keyword>
<dbReference type="Pfam" id="PF02660">
    <property type="entry name" value="G3P_acyltransf"/>
    <property type="match status" value="1"/>
</dbReference>
<feature type="transmembrane region" description="Helical" evidence="10">
    <location>
        <begin position="60"/>
        <end position="81"/>
    </location>
</feature>
<keyword evidence="3 10" id="KW-0808">Transferase</keyword>
<dbReference type="AlphaFoldDB" id="E0RV08"/>
<evidence type="ECO:0000256" key="5">
    <source>
        <dbReference type="ARBA" id="ARBA00022989"/>
    </source>
</evidence>
<protein>
    <recommendedName>
        <fullName evidence="10">Glycerol-3-phosphate acyltransferase</fullName>
    </recommendedName>
    <alternativeName>
        <fullName evidence="10">Acyl-PO4 G3P acyltransferase</fullName>
    </alternativeName>
    <alternativeName>
        <fullName evidence="10">Acyl-phosphate--glycerol-3-phosphate acyltransferase</fullName>
    </alternativeName>
    <alternativeName>
        <fullName evidence="10">G3P acyltransferase</fullName>
        <shortName evidence="10">GPAT</shortName>
        <ecNumber evidence="10">2.3.1.275</ecNumber>
    </alternativeName>
    <alternativeName>
        <fullName evidence="10">Lysophosphatidic acid synthase</fullName>
        <shortName evidence="10">LPA synthase</shortName>
    </alternativeName>
</protein>
<feature type="transmembrane region" description="Helical" evidence="10">
    <location>
        <begin position="87"/>
        <end position="111"/>
    </location>
</feature>
<comment type="subunit">
    <text evidence="10">Probably interacts with PlsX.</text>
</comment>
<evidence type="ECO:0000313" key="12">
    <source>
        <dbReference type="Proteomes" id="UP000001299"/>
    </source>
</evidence>
<evidence type="ECO:0000256" key="1">
    <source>
        <dbReference type="ARBA" id="ARBA00022475"/>
    </source>
</evidence>
<proteinExistence type="inferred from homology"/>
<reference evidence="11 12" key="1">
    <citation type="journal article" date="2010" name="PLoS ONE">
        <title>The glycobiome of the rumen bacterium Butyrivibrio proteoclasticus B316(T) highlights adaptation to a polysaccharide-rich environment.</title>
        <authorList>
            <person name="Kelly W.J."/>
            <person name="Leahy S.C."/>
            <person name="Altermann E."/>
            <person name="Yeoman C.J."/>
            <person name="Dunne J.C."/>
            <person name="Kong Z."/>
            <person name="Pacheco D.M."/>
            <person name="Li D."/>
            <person name="Noel S.J."/>
            <person name="Moon C.D."/>
            <person name="Cookson A.L."/>
            <person name="Attwood G.T."/>
        </authorList>
    </citation>
    <scope>NUCLEOTIDE SEQUENCE [LARGE SCALE GENOMIC DNA]</scope>
    <source>
        <strain evidence="12">ATCC 51982 / DSM 14932 / B316</strain>
    </source>
</reference>
<feature type="transmembrane region" description="Helical" evidence="10">
    <location>
        <begin position="151"/>
        <end position="172"/>
    </location>
</feature>
<comment type="pathway">
    <text evidence="10">Lipid metabolism; phospholipid metabolism.</text>
</comment>
<keyword evidence="4 10" id="KW-0812">Transmembrane</keyword>
<evidence type="ECO:0000256" key="7">
    <source>
        <dbReference type="ARBA" id="ARBA00023136"/>
    </source>
</evidence>
<dbReference type="STRING" id="515622.bpr_I1541"/>
<dbReference type="RefSeq" id="WP_013280932.1">
    <property type="nucleotide sequence ID" value="NC_014387.1"/>
</dbReference>
<dbReference type="Proteomes" id="UP000001299">
    <property type="component" value="Chromosome 1"/>
</dbReference>
<evidence type="ECO:0000256" key="9">
    <source>
        <dbReference type="ARBA" id="ARBA00023264"/>
    </source>
</evidence>
<comment type="function">
    <text evidence="10">Catalyzes the transfer of an acyl group from acyl-phosphate (acyl-PO(4)) to glycerol-3-phosphate (G3P) to form lysophosphatidic acid (LPA). This enzyme utilizes acyl-phosphate as fatty acyl donor, but not acyl-CoA or acyl-ACP.</text>
</comment>
<feature type="transmembrane region" description="Helical" evidence="10">
    <location>
        <begin position="6"/>
        <end position="28"/>
    </location>
</feature>
<evidence type="ECO:0000256" key="8">
    <source>
        <dbReference type="ARBA" id="ARBA00023209"/>
    </source>
</evidence>
<keyword evidence="6 10" id="KW-0443">Lipid metabolism</keyword>
<evidence type="ECO:0000313" key="11">
    <source>
        <dbReference type="EMBL" id="ADL34278.1"/>
    </source>
</evidence>
<keyword evidence="12" id="KW-1185">Reference proteome</keyword>
<dbReference type="UniPathway" id="UPA00085"/>
<comment type="subcellular location">
    <subcellularLocation>
        <location evidence="10">Cell membrane</location>
        <topology evidence="10">Multi-pass membrane protein</topology>
    </subcellularLocation>
</comment>
<keyword evidence="8 10" id="KW-0594">Phospholipid biosynthesis</keyword>
<dbReference type="EC" id="2.3.1.275" evidence="10"/>
<keyword evidence="7 10" id="KW-0472">Membrane</keyword>
<feature type="transmembrane region" description="Helical" evidence="10">
    <location>
        <begin position="184"/>
        <end position="201"/>
    </location>
</feature>
<keyword evidence="9 10" id="KW-1208">Phospholipid metabolism</keyword>
<dbReference type="PANTHER" id="PTHR30309">
    <property type="entry name" value="INNER MEMBRANE PROTEIN YGIH"/>
    <property type="match status" value="1"/>
</dbReference>
<dbReference type="eggNOG" id="COG0344">
    <property type="taxonomic scope" value="Bacteria"/>
</dbReference>
<evidence type="ECO:0000256" key="2">
    <source>
        <dbReference type="ARBA" id="ARBA00022516"/>
    </source>
</evidence>
<evidence type="ECO:0000256" key="10">
    <source>
        <dbReference type="HAMAP-Rule" id="MF_01043"/>
    </source>
</evidence>
<dbReference type="InterPro" id="IPR003811">
    <property type="entry name" value="G3P_acylTferase_PlsY"/>
</dbReference>
<dbReference type="GO" id="GO:0043772">
    <property type="term" value="F:acyl-phosphate glycerol-3-phosphate acyltransferase activity"/>
    <property type="evidence" value="ECO:0007669"/>
    <property type="project" value="UniProtKB-UniRule"/>
</dbReference>
<dbReference type="HAMAP" id="MF_01043">
    <property type="entry name" value="PlsY"/>
    <property type="match status" value="1"/>
</dbReference>
<feature type="transmembrane region" description="Helical" evidence="10">
    <location>
        <begin position="123"/>
        <end position="145"/>
    </location>
</feature>